<evidence type="ECO:0000256" key="3">
    <source>
        <dbReference type="ARBA" id="ARBA00023235"/>
    </source>
</evidence>
<gene>
    <name evidence="5" type="ORF">CPOL0286_LOCUS7753</name>
</gene>
<comment type="similarity">
    <text evidence="4">Belongs to the enoyl-CoA hydratase/isomerase family.</text>
</comment>
<organism evidence="5">
    <name type="scientific">Prymnesium polylepis</name>
    <dbReference type="NCBI Taxonomy" id="72548"/>
    <lineage>
        <taxon>Eukaryota</taxon>
        <taxon>Haptista</taxon>
        <taxon>Haptophyta</taxon>
        <taxon>Prymnesiophyceae</taxon>
        <taxon>Prymnesiales</taxon>
        <taxon>Prymnesiaceae</taxon>
        <taxon>Prymnesium</taxon>
    </lineage>
</organism>
<dbReference type="InterPro" id="IPR029045">
    <property type="entry name" value="ClpP/crotonase-like_dom_sf"/>
</dbReference>
<dbReference type="Pfam" id="PF00378">
    <property type="entry name" value="ECH_1"/>
    <property type="match status" value="1"/>
</dbReference>
<keyword evidence="2" id="KW-0576">Peroxisome</keyword>
<dbReference type="AlphaFoldDB" id="A0A7S4I1V3"/>
<name>A0A7S4I1V3_9EUKA</name>
<dbReference type="SUPFAM" id="SSF52096">
    <property type="entry name" value="ClpP/crotonase"/>
    <property type="match status" value="1"/>
</dbReference>
<dbReference type="GO" id="GO:0005777">
    <property type="term" value="C:peroxisome"/>
    <property type="evidence" value="ECO:0007669"/>
    <property type="project" value="UniProtKB-SubCell"/>
</dbReference>
<accession>A0A7S4I1V3</accession>
<comment type="subcellular location">
    <subcellularLocation>
        <location evidence="1">Peroxisome</location>
    </subcellularLocation>
</comment>
<evidence type="ECO:0000256" key="4">
    <source>
        <dbReference type="RuleBase" id="RU003707"/>
    </source>
</evidence>
<dbReference type="InterPro" id="IPR018376">
    <property type="entry name" value="Enoyl-CoA_hyd/isom_CS"/>
</dbReference>
<dbReference type="CDD" id="cd06558">
    <property type="entry name" value="crotonase-like"/>
    <property type="match status" value="1"/>
</dbReference>
<sequence>MRSSAPMLRTAARGLATVAKQPTAAKQPLVTTSLCSSSGVLTVAFNQEKKLNAWTMPLLQETFTVLNDAAASEEVKGVVLTGNGKYYSAGVDLSAMIQVKAPSALIHQIRDQNQLVFETFINFPKPLIAAVNGPAIGAAVTTATLTDAIVALEGASFNLPFAKLGVPPEGCSSVTFAEMMGEVKAQRMLGLEQWTPTAREALDAGLIAEVIPGDDRDALLARATALCEERIAAGGGRRYNVEEALRLKTINAEESAQLANAFVSPTFLGAMYDFNVRRKKSQLAAFFFTAKALLPLWQPSPIAPNPVV</sequence>
<dbReference type="PANTHER" id="PTHR43684:SF1">
    <property type="entry name" value="ENOYL-COA DELTA ISOMERASE 2"/>
    <property type="match status" value="1"/>
</dbReference>
<evidence type="ECO:0000313" key="5">
    <source>
        <dbReference type="EMBL" id="CAE2216164.1"/>
    </source>
</evidence>
<keyword evidence="3" id="KW-0413">Isomerase</keyword>
<protein>
    <recommendedName>
        <fullName evidence="6">3-hydroxyisobutyryl-CoA hydrolase</fullName>
    </recommendedName>
</protein>
<evidence type="ECO:0000256" key="2">
    <source>
        <dbReference type="ARBA" id="ARBA00023140"/>
    </source>
</evidence>
<dbReference type="InterPro" id="IPR051053">
    <property type="entry name" value="ECH/Chromodomain_protein"/>
</dbReference>
<dbReference type="Gene3D" id="3.90.226.10">
    <property type="entry name" value="2-enoyl-CoA Hydratase, Chain A, domain 1"/>
    <property type="match status" value="1"/>
</dbReference>
<dbReference type="PROSITE" id="PS00166">
    <property type="entry name" value="ENOYL_COA_HYDRATASE"/>
    <property type="match status" value="1"/>
</dbReference>
<proteinExistence type="inferred from homology"/>
<dbReference type="InterPro" id="IPR001753">
    <property type="entry name" value="Enoyl-CoA_hydra/iso"/>
</dbReference>
<evidence type="ECO:0000256" key="1">
    <source>
        <dbReference type="ARBA" id="ARBA00004275"/>
    </source>
</evidence>
<dbReference type="PANTHER" id="PTHR43684">
    <property type="match status" value="1"/>
</dbReference>
<dbReference type="GO" id="GO:0004165">
    <property type="term" value="F:delta(3)-delta(2)-enoyl-CoA isomerase activity"/>
    <property type="evidence" value="ECO:0007669"/>
    <property type="project" value="UniProtKB-ARBA"/>
</dbReference>
<dbReference type="EMBL" id="HBKO01016997">
    <property type="protein sequence ID" value="CAE2216164.1"/>
    <property type="molecule type" value="Transcribed_RNA"/>
</dbReference>
<evidence type="ECO:0008006" key="6">
    <source>
        <dbReference type="Google" id="ProtNLM"/>
    </source>
</evidence>
<reference evidence="5" key="1">
    <citation type="submission" date="2021-01" db="EMBL/GenBank/DDBJ databases">
        <authorList>
            <person name="Corre E."/>
            <person name="Pelletier E."/>
            <person name="Niang G."/>
            <person name="Scheremetjew M."/>
            <person name="Finn R."/>
            <person name="Kale V."/>
            <person name="Holt S."/>
            <person name="Cochrane G."/>
            <person name="Meng A."/>
            <person name="Brown T."/>
            <person name="Cohen L."/>
        </authorList>
    </citation>
    <scope>NUCLEOTIDE SEQUENCE</scope>
    <source>
        <strain evidence="5">UIO037</strain>
    </source>
</reference>